<dbReference type="InterPro" id="IPR002093">
    <property type="entry name" value="BRCA2_repeat"/>
</dbReference>
<comment type="caution">
    <text evidence="6">The sequence shown here is derived from an EMBL/GenBank/DDBJ whole genome shotgun (WGS) entry which is preliminary data.</text>
</comment>
<dbReference type="Gene3D" id="2.40.50.140">
    <property type="entry name" value="Nucleic acid-binding proteins"/>
    <property type="match status" value="1"/>
</dbReference>
<reference evidence="6" key="1">
    <citation type="submission" date="2021-02" db="EMBL/GenBank/DDBJ databases">
        <authorList>
            <person name="Dougan E. K."/>
            <person name="Rhodes N."/>
            <person name="Thang M."/>
            <person name="Chan C."/>
        </authorList>
    </citation>
    <scope>NUCLEOTIDE SEQUENCE</scope>
</reference>
<keyword evidence="3" id="KW-0234">DNA repair</keyword>
<proteinExistence type="predicted"/>
<evidence type="ECO:0000256" key="2">
    <source>
        <dbReference type="ARBA" id="ARBA00022763"/>
    </source>
</evidence>
<dbReference type="InterPro" id="IPR012340">
    <property type="entry name" value="NA-bd_OB-fold"/>
</dbReference>
<dbReference type="OrthoDB" id="437625at2759"/>
<accession>A0A812U984</accession>
<dbReference type="PANTHER" id="PTHR11289">
    <property type="entry name" value="BREAST CANCER TYPE 2 SUSCEPTIBILITY PROTEIN BRCA2"/>
    <property type="match status" value="1"/>
</dbReference>
<dbReference type="EMBL" id="CAJNDS010002692">
    <property type="protein sequence ID" value="CAE7566183.1"/>
    <property type="molecule type" value="Genomic_DNA"/>
</dbReference>
<gene>
    <name evidence="6" type="primary">Brca2</name>
    <name evidence="6" type="ORF">SNAT2548_LOCUS32083</name>
</gene>
<evidence type="ECO:0000256" key="1">
    <source>
        <dbReference type="ARBA" id="ARBA00022737"/>
    </source>
</evidence>
<evidence type="ECO:0000256" key="4">
    <source>
        <dbReference type="SAM" id="MobiDB-lite"/>
    </source>
</evidence>
<evidence type="ECO:0000256" key="3">
    <source>
        <dbReference type="ARBA" id="ARBA00023204"/>
    </source>
</evidence>
<dbReference type="GO" id="GO:0006355">
    <property type="term" value="P:regulation of DNA-templated transcription"/>
    <property type="evidence" value="ECO:0007669"/>
    <property type="project" value="TreeGrafter"/>
</dbReference>
<organism evidence="6 7">
    <name type="scientific">Symbiodinium natans</name>
    <dbReference type="NCBI Taxonomy" id="878477"/>
    <lineage>
        <taxon>Eukaryota</taxon>
        <taxon>Sar</taxon>
        <taxon>Alveolata</taxon>
        <taxon>Dinophyceae</taxon>
        <taxon>Suessiales</taxon>
        <taxon>Symbiodiniaceae</taxon>
        <taxon>Symbiodinium</taxon>
    </lineage>
</organism>
<dbReference type="PANTHER" id="PTHR11289:SF0">
    <property type="entry name" value="BREAST CANCER TYPE 2 SUSCEPTIBILITY PROTEIN"/>
    <property type="match status" value="1"/>
</dbReference>
<dbReference type="Pfam" id="PF09103">
    <property type="entry name" value="BRCA-2_OB1"/>
    <property type="match status" value="1"/>
</dbReference>
<evidence type="ECO:0000313" key="6">
    <source>
        <dbReference type="EMBL" id="CAE7566183.1"/>
    </source>
</evidence>
<dbReference type="AlphaFoldDB" id="A0A812U984"/>
<feature type="compositionally biased region" description="Low complexity" evidence="4">
    <location>
        <begin position="9"/>
        <end position="18"/>
    </location>
</feature>
<sequence>MATNDEPSESAAPTSESTFMTASGRAVPVDAQHLNEVRTLLETCEAQASTLSWTGGDDSAVPEQALQMPIGKHLACPTADGHPPHQAGEHSTDGIGLACKSSAIDDQRHNTAPAAMSQEGKPLGKFMTAGGRAVAVDTGHLKEAQALLEQCEVQANILPCIDADDLPILEPATSQLPSDKHCVCQGRDLLEILNPPHDPNQQGNPLGKLMTAGGRAVAVDTGRLKEAQALLEPCEVQASSLPWTGSEDSAVPEPAALQMPCGKHSACPTTGGLLELLNPPHQVGRNGTDGIGLACNTSNVDDQRHSGAPAAMSQEGKPLGKFMTAGGRAVAVDTGRLKEAQALLVPCEVQASSLPWTGSEDSAVPEPAALHMPHGKHSACPTTGGLLEMLNPPHQVGRNSTDGIGLACNTSAVDDQRHSAAPAAMSQEGKPLGKFMMAGGRAVAVDTGRLMEAQALFEPCEVQASSLPWTGSEDSAVPEPYTASGKALQGWAIEEEQAVAKVQEVSTCTGSLERAQTPLGSQSAGGVSPSKPAPCGIEKLESPCPDRHRKRPCILSNSPLLQLAGGLDDPCGNAGVPCFGQRHFSGDMLGSTWREDLELTQPTIDVSLLDWISEEDPPGIAQGFAIPQVCTENSARYDNRWLRTQLAQLCLLSARATRIISSNSESISERLAKRARAEISGRRSAIFQICAGLAPADQHMVLLCTAAVSEMCHAGARKHRRVAYSQEDAWVELSDGWYFIKASLDAELNERVRRRQIRPGRCLHICMASAVNFPADGCDPLQLPKETRLHLRACGCRPASSQFRLGFQRGWFPPAKINQLHGLVLIPSLDVVVVRILPPVLRHWKKVQREEGVTYHLEERSISQEQHQWEEEQARGESYKDMDPSNLQLQVIAIDAQALSRPGSAWWTSMAMLTLSGSPFLGEDPLRPLDRLRISSLRKPARDDEACSLKRIYCNRNTRLQHHAGTMSTPLKSPLTSPFCRGPPLFTSPQPAPASHFRGFFCDLIGVAIQASKLRRTTGGRQTCSLYLLTPALKVCQIVVQQASGKGFEVEHERRLADIRTCWNGLSKEAFAAAQQARLPTPVAVQHVRFEQDPHGHVAYFSSSALQILISCRPHDVELRHTLDFCFVSPADLLRAHSSCQADLL</sequence>
<evidence type="ECO:0000313" key="7">
    <source>
        <dbReference type="Proteomes" id="UP000604046"/>
    </source>
</evidence>
<dbReference type="InterPro" id="IPR015525">
    <property type="entry name" value="BRCA2"/>
</dbReference>
<name>A0A812U984_9DINO</name>
<dbReference type="InterPro" id="IPR015187">
    <property type="entry name" value="BRCA2_OB_1"/>
</dbReference>
<dbReference type="PROSITE" id="PS50138">
    <property type="entry name" value="BRCA2_REPEAT"/>
    <property type="match status" value="1"/>
</dbReference>
<keyword evidence="7" id="KW-1185">Reference proteome</keyword>
<protein>
    <submittedName>
        <fullName evidence="6">Brca2 protein</fullName>
    </submittedName>
</protein>
<feature type="region of interest" description="Disordered" evidence="4">
    <location>
        <begin position="1"/>
        <end position="21"/>
    </location>
</feature>
<dbReference type="GO" id="GO:0000724">
    <property type="term" value="P:double-strand break repair via homologous recombination"/>
    <property type="evidence" value="ECO:0007669"/>
    <property type="project" value="InterPro"/>
</dbReference>
<keyword evidence="2" id="KW-0227">DNA damage</keyword>
<dbReference type="Proteomes" id="UP000604046">
    <property type="component" value="Unassembled WGS sequence"/>
</dbReference>
<dbReference type="SUPFAM" id="SSF50249">
    <property type="entry name" value="Nucleic acid-binding proteins"/>
    <property type="match status" value="1"/>
</dbReference>
<evidence type="ECO:0000259" key="5">
    <source>
        <dbReference type="Pfam" id="PF09103"/>
    </source>
</evidence>
<keyword evidence="1" id="KW-0677">Repeat</keyword>
<feature type="domain" description="BRCA2 OB1" evidence="5">
    <location>
        <begin position="684"/>
        <end position="809"/>
    </location>
</feature>